<dbReference type="OrthoDB" id="177947at2"/>
<keyword evidence="6" id="KW-1185">Reference proteome</keyword>
<evidence type="ECO:0000313" key="5">
    <source>
        <dbReference type="EMBL" id="RKP48936.1"/>
    </source>
</evidence>
<evidence type="ECO:0000256" key="1">
    <source>
        <dbReference type="ARBA" id="ARBA00009865"/>
    </source>
</evidence>
<dbReference type="InterPro" id="IPR023296">
    <property type="entry name" value="Glyco_hydro_beta-prop_sf"/>
</dbReference>
<evidence type="ECO:0000256" key="3">
    <source>
        <dbReference type="ARBA" id="ARBA00022801"/>
    </source>
</evidence>
<accession>A0A494XJU1</accession>
<organism evidence="5 6">
    <name type="scientific">Cohnella endophytica</name>
    <dbReference type="NCBI Taxonomy" id="2419778"/>
    <lineage>
        <taxon>Bacteria</taxon>
        <taxon>Bacillati</taxon>
        <taxon>Bacillota</taxon>
        <taxon>Bacilli</taxon>
        <taxon>Bacillales</taxon>
        <taxon>Paenibacillaceae</taxon>
        <taxon>Cohnella</taxon>
    </lineage>
</organism>
<comment type="caution">
    <text evidence="5">The sequence shown here is derived from an EMBL/GenBank/DDBJ whole genome shotgun (WGS) entry which is preliminary data.</text>
</comment>
<evidence type="ECO:0000256" key="2">
    <source>
        <dbReference type="ARBA" id="ARBA00022729"/>
    </source>
</evidence>
<dbReference type="Proteomes" id="UP000282076">
    <property type="component" value="Unassembled WGS sequence"/>
</dbReference>
<evidence type="ECO:0000256" key="4">
    <source>
        <dbReference type="ARBA" id="ARBA00023295"/>
    </source>
</evidence>
<dbReference type="SUPFAM" id="SSF75005">
    <property type="entry name" value="Arabinanase/levansucrase/invertase"/>
    <property type="match status" value="1"/>
</dbReference>
<keyword evidence="2" id="KW-0732">Signal</keyword>
<comment type="similarity">
    <text evidence="1">Belongs to the glycosyl hydrolase 43 family.</text>
</comment>
<sequence>MNSKAKLVIQWSFAVLTAFLISGFLMIQEAKAAPVFSGEILPKMSDSFMTYKDGYYYLIYSDYKKDIYINKSASLSGINAGTKVKVYTAPASGADSEDTWSPFLYFINNKWYIYYSATGVKGDAFGHRVFVLQSDTTDAQGGYTSKGQLVDPYDSGNSRCALTLAPFDYNGKTYAVLSRCNIVDPVKGALSKVSIITMSDPWTASSDESFISEPTYTWEGLVDEGPVPLIHNGDLFVLHSANATHDDYKMALVKYTGSNPLSAGAWTKTSTPVFQSYSGTDGNAMNPGVPSVVKSPDGTEDWLVYHACNGPENCNGWNEQSMRAQKFTWNANGTPNFGTPLPVGVSRLVPSGETGNDAPLLSRFNDSATGTGMNQIEYSANWSSASGCSICYNNDEHFSNVTGSTATIRFTGNQIKIYSSLDPSHGKIGFSLDGGTEKLVDLYESVRHWNVVSYLSPILDDGPHTLTIRVTGQKKIGKDANNQDIQLGTDTFVSIDKVEVTALTNVESGTTTLNDTVNGTYTSGWSYGTGCGCYLNDEHFTKNANEYVTIPFYGTKIQYYGSRDPSHGIGAFSIDGGAETNVDFYAGARQWNQLMYTSPTLPLGYHTLKVRATGTKNALSSDSFITSDDVVVTGTIVTVNDSTIGTSANQFKYTGAWSSATSSTCGCEWKDEHFGNATNATVEIQFYGTQIEYFGSRDPSHGIAAFSIDGGAETNKDFYASSRLWAQSIYTSPELPLGYHTLKIRVTGTTSGTGAGANTYITVDKVKIH</sequence>
<evidence type="ECO:0000313" key="6">
    <source>
        <dbReference type="Proteomes" id="UP000282076"/>
    </source>
</evidence>
<dbReference type="Gene3D" id="2.60.120.260">
    <property type="entry name" value="Galactose-binding domain-like"/>
    <property type="match status" value="3"/>
</dbReference>
<dbReference type="Pfam" id="PF04616">
    <property type="entry name" value="Glyco_hydro_43"/>
    <property type="match status" value="1"/>
</dbReference>
<dbReference type="RefSeq" id="WP_120979074.1">
    <property type="nucleotide sequence ID" value="NZ_RBZM01000009.1"/>
</dbReference>
<dbReference type="GO" id="GO:0005975">
    <property type="term" value="P:carbohydrate metabolic process"/>
    <property type="evidence" value="ECO:0007669"/>
    <property type="project" value="InterPro"/>
</dbReference>
<dbReference type="GO" id="GO:0004553">
    <property type="term" value="F:hydrolase activity, hydrolyzing O-glycosyl compounds"/>
    <property type="evidence" value="ECO:0007669"/>
    <property type="project" value="InterPro"/>
</dbReference>
<dbReference type="PANTHER" id="PTHR43817:SF1">
    <property type="entry name" value="HYDROLASE, FAMILY 43, PUTATIVE (AFU_ORTHOLOGUE AFUA_3G01660)-RELATED"/>
    <property type="match status" value="1"/>
</dbReference>
<reference evidence="5 6" key="1">
    <citation type="submission" date="2018-10" db="EMBL/GenBank/DDBJ databases">
        <title>Cohnella sp. M2MS4P-1, whole genome shotgun sequence.</title>
        <authorList>
            <person name="Tuo L."/>
        </authorList>
    </citation>
    <scope>NUCLEOTIDE SEQUENCE [LARGE SCALE GENOMIC DNA]</scope>
    <source>
        <strain evidence="5 6">M2MS4P-1</strain>
    </source>
</reference>
<dbReference type="AlphaFoldDB" id="A0A494XJU1"/>
<dbReference type="EMBL" id="RBZM01000009">
    <property type="protein sequence ID" value="RKP48936.1"/>
    <property type="molecule type" value="Genomic_DNA"/>
</dbReference>
<protein>
    <recommendedName>
        <fullName evidence="7">Carbohydrate-binding protein</fullName>
    </recommendedName>
</protein>
<keyword evidence="4" id="KW-0326">Glycosidase</keyword>
<dbReference type="PANTHER" id="PTHR43817">
    <property type="entry name" value="GLYCOSYL HYDROLASE"/>
    <property type="match status" value="1"/>
</dbReference>
<proteinExistence type="inferred from homology"/>
<gene>
    <name evidence="5" type="ORF">D7Z26_21510</name>
</gene>
<keyword evidence="3" id="KW-0378">Hydrolase</keyword>
<dbReference type="InterPro" id="IPR006710">
    <property type="entry name" value="Glyco_hydro_43"/>
</dbReference>
<name>A0A494XJU1_9BACL</name>
<dbReference type="Gene3D" id="2.115.10.20">
    <property type="entry name" value="Glycosyl hydrolase domain, family 43"/>
    <property type="match status" value="1"/>
</dbReference>
<evidence type="ECO:0008006" key="7">
    <source>
        <dbReference type="Google" id="ProtNLM"/>
    </source>
</evidence>